<evidence type="ECO:0000256" key="1">
    <source>
        <dbReference type="SAM" id="MobiDB-lite"/>
    </source>
</evidence>
<feature type="compositionally biased region" description="Basic and acidic residues" evidence="1">
    <location>
        <begin position="120"/>
        <end position="135"/>
    </location>
</feature>
<protein>
    <submittedName>
        <fullName evidence="2">Uncharacterized protein</fullName>
    </submittedName>
</protein>
<dbReference type="Proteomes" id="UP000039541">
    <property type="component" value="Unassembled WGS sequence"/>
</dbReference>
<evidence type="ECO:0000313" key="4">
    <source>
        <dbReference type="Proteomes" id="UP000039541"/>
    </source>
</evidence>
<dbReference type="EMBL" id="CQPA01000032">
    <property type="protein sequence ID" value="CNU72889.1"/>
    <property type="molecule type" value="Genomic_DNA"/>
</dbReference>
<gene>
    <name evidence="3" type="ORF">ERS008198_03432</name>
    <name evidence="2" type="ORF">ERS008202_02136</name>
</gene>
<dbReference type="AlphaFoldDB" id="A0A655CMQ8"/>
<feature type="region of interest" description="Disordered" evidence="1">
    <location>
        <begin position="1"/>
        <end position="28"/>
    </location>
</feature>
<name>A0A655CMQ8_SALET</name>
<evidence type="ECO:0000313" key="3">
    <source>
        <dbReference type="EMBL" id="CNU72889.1"/>
    </source>
</evidence>
<sequence length="156" mass="18187">MRIGKPHPGGGGGQKTQRAEEHAERKLHRHSQIFAFATQSGVNRCQYRTGHDHPEWVQRLKTHRVNGEPKNFMMHVINRKEVQRGRHLRIQNIKQYGFNHQNKRHEHFIAAGFIQTKRFAKEENSDDDRKDDEHQIGNLNVVHQPGAEENHDDGAE</sequence>
<reference evidence="4 5" key="1">
    <citation type="submission" date="2015-03" db="EMBL/GenBank/DDBJ databases">
        <authorList>
            <consortium name="Pathogen Informatics"/>
        </authorList>
    </citation>
    <scope>NUCLEOTIDE SEQUENCE [LARGE SCALE GENOMIC DNA]</scope>
    <source>
        <strain evidence="2 4">3476</strain>
        <strain evidence="3 5">A1104</strain>
    </source>
</reference>
<feature type="region of interest" description="Disordered" evidence="1">
    <location>
        <begin position="120"/>
        <end position="156"/>
    </location>
</feature>
<evidence type="ECO:0000313" key="5">
    <source>
        <dbReference type="Proteomes" id="UP000041314"/>
    </source>
</evidence>
<dbReference type="EMBL" id="CQPC01000024">
    <property type="protein sequence ID" value="CNU19284.1"/>
    <property type="molecule type" value="Genomic_DNA"/>
</dbReference>
<feature type="compositionally biased region" description="Basic and acidic residues" evidence="1">
    <location>
        <begin position="146"/>
        <end position="156"/>
    </location>
</feature>
<proteinExistence type="predicted"/>
<accession>A0A655CMQ8</accession>
<evidence type="ECO:0000313" key="2">
    <source>
        <dbReference type="EMBL" id="CNU19284.1"/>
    </source>
</evidence>
<dbReference type="Proteomes" id="UP000041314">
    <property type="component" value="Unassembled WGS sequence"/>
</dbReference>
<organism evidence="2 4">
    <name type="scientific">Salmonella enterica subsp. enterica serovar Bovismorbificans</name>
    <dbReference type="NCBI Taxonomy" id="58097"/>
    <lineage>
        <taxon>Bacteria</taxon>
        <taxon>Pseudomonadati</taxon>
        <taxon>Pseudomonadota</taxon>
        <taxon>Gammaproteobacteria</taxon>
        <taxon>Enterobacterales</taxon>
        <taxon>Enterobacteriaceae</taxon>
        <taxon>Salmonella</taxon>
    </lineage>
</organism>